<name>A0A841FSR0_9ACTN</name>
<accession>A0A841FSR0</accession>
<proteinExistence type="predicted"/>
<organism evidence="1 2">
    <name type="scientific">Phytomonospora endophytica</name>
    <dbReference type="NCBI Taxonomy" id="714109"/>
    <lineage>
        <taxon>Bacteria</taxon>
        <taxon>Bacillati</taxon>
        <taxon>Actinomycetota</taxon>
        <taxon>Actinomycetes</taxon>
        <taxon>Micromonosporales</taxon>
        <taxon>Micromonosporaceae</taxon>
        <taxon>Phytomonospora</taxon>
    </lineage>
</organism>
<dbReference type="EMBL" id="JACHGT010000014">
    <property type="protein sequence ID" value="MBB6037843.1"/>
    <property type="molecule type" value="Genomic_DNA"/>
</dbReference>
<gene>
    <name evidence="1" type="ORF">HNR73_005723</name>
</gene>
<comment type="caution">
    <text evidence="1">The sequence shown here is derived from an EMBL/GenBank/DDBJ whole genome shotgun (WGS) entry which is preliminary data.</text>
</comment>
<dbReference type="Proteomes" id="UP000548476">
    <property type="component" value="Unassembled WGS sequence"/>
</dbReference>
<sequence length="428" mass="47091">MSRTEEMGPLERDVRLGWTLYSAQPDNPEVGRIALRVLAEHPWVSGMRILLAKHRYACGEVAEARELLLGVVGLHDEQSLGAARELVILEHHQDDNAEALRWAAFVLRERQDRWRDWMDLGGMTALTGSFEEGWGLLDKAVEMCARTEADALPMALVRRALFLLQSLAPPERFIPAAEEAVRAAPADEAIGSPLIWGYLHQGRFGDAEELALRLLRLNPTDASASVPLTMIRNIRATLEKDGQTLGDLHRTGLFERLWKELRDQRLGLDLASALNALDAVMPAELRATLLPPLDEEAADAGDLTSEIAAWHAGQTPGAGRVWGLPGDFRLMSPAEFAAMDAAIEADPASYPQWRTEDLGEYYNQVMTDDAGGYLVELMTGQVIIRRSGADDEPVAESLSAWFWGRVAAFGGRDPRPAARQAGSSTVED</sequence>
<dbReference type="RefSeq" id="WP_184790658.1">
    <property type="nucleotide sequence ID" value="NZ_BONT01000065.1"/>
</dbReference>
<dbReference type="InterPro" id="IPR011990">
    <property type="entry name" value="TPR-like_helical_dom_sf"/>
</dbReference>
<dbReference type="Gene3D" id="1.25.40.10">
    <property type="entry name" value="Tetratricopeptide repeat domain"/>
    <property type="match status" value="1"/>
</dbReference>
<evidence type="ECO:0000313" key="1">
    <source>
        <dbReference type="EMBL" id="MBB6037843.1"/>
    </source>
</evidence>
<keyword evidence="2" id="KW-1185">Reference proteome</keyword>
<dbReference type="AlphaFoldDB" id="A0A841FSR0"/>
<dbReference type="SUPFAM" id="SSF48452">
    <property type="entry name" value="TPR-like"/>
    <property type="match status" value="1"/>
</dbReference>
<protein>
    <submittedName>
        <fullName evidence="1">Tetratricopeptide (TPR) repeat protein</fullName>
    </submittedName>
</protein>
<evidence type="ECO:0000313" key="2">
    <source>
        <dbReference type="Proteomes" id="UP000548476"/>
    </source>
</evidence>
<reference evidence="1 2" key="1">
    <citation type="submission" date="2020-08" db="EMBL/GenBank/DDBJ databases">
        <title>Genomic Encyclopedia of Type Strains, Phase IV (KMG-IV): sequencing the most valuable type-strain genomes for metagenomic binning, comparative biology and taxonomic classification.</title>
        <authorList>
            <person name="Goeker M."/>
        </authorList>
    </citation>
    <scope>NUCLEOTIDE SEQUENCE [LARGE SCALE GENOMIC DNA]</scope>
    <source>
        <strain evidence="1 2">YIM 65646</strain>
    </source>
</reference>